<dbReference type="Proteomes" id="UP001519460">
    <property type="component" value="Unassembled WGS sequence"/>
</dbReference>
<evidence type="ECO:0000256" key="1">
    <source>
        <dbReference type="SAM" id="MobiDB-lite"/>
    </source>
</evidence>
<reference evidence="2 3" key="1">
    <citation type="journal article" date="2023" name="Sci. Data">
        <title>Genome assembly of the Korean intertidal mud-creeper Batillaria attramentaria.</title>
        <authorList>
            <person name="Patra A.K."/>
            <person name="Ho P.T."/>
            <person name="Jun S."/>
            <person name="Lee S.J."/>
            <person name="Kim Y."/>
            <person name="Won Y.J."/>
        </authorList>
    </citation>
    <scope>NUCLEOTIDE SEQUENCE [LARGE SCALE GENOMIC DNA]</scope>
    <source>
        <strain evidence="2">Wonlab-2016</strain>
    </source>
</reference>
<evidence type="ECO:0000313" key="3">
    <source>
        <dbReference type="Proteomes" id="UP001519460"/>
    </source>
</evidence>
<dbReference type="EMBL" id="JACVVK020000329">
    <property type="protein sequence ID" value="KAK7478280.1"/>
    <property type="molecule type" value="Genomic_DNA"/>
</dbReference>
<accession>A0ABD0JT53</accession>
<keyword evidence="3" id="KW-1185">Reference proteome</keyword>
<protein>
    <submittedName>
        <fullName evidence="2">Uncharacterized protein</fullName>
    </submittedName>
</protein>
<dbReference type="AlphaFoldDB" id="A0ABD0JT53"/>
<feature type="region of interest" description="Disordered" evidence="1">
    <location>
        <begin position="116"/>
        <end position="144"/>
    </location>
</feature>
<name>A0ABD0JT53_9CAEN</name>
<gene>
    <name evidence="2" type="ORF">BaRGS_00030432</name>
</gene>
<feature type="compositionally biased region" description="Polar residues" evidence="1">
    <location>
        <begin position="132"/>
        <end position="144"/>
    </location>
</feature>
<comment type="caution">
    <text evidence="2">The sequence shown here is derived from an EMBL/GenBank/DDBJ whole genome shotgun (WGS) entry which is preliminary data.</text>
</comment>
<proteinExistence type="predicted"/>
<sequence>MLAVLWLPGVVGAAPLPPPPTLSPLFCPLQNPTSPLLPLPHDPILYPPPFRDPSNVSIANACSFVVMPGAGENIPEHFGGWYSRREAPVHSVTPVLIVFAVSRDLDLVDNYHWHNTPHRKPRPQYEADQNPMGRSSAESTSLRPPLTTQEIVPTMFAQETDLLGCRAPITSPEELSTVLQRGDTVYSVFAARFDVGDGECGSF</sequence>
<evidence type="ECO:0000313" key="2">
    <source>
        <dbReference type="EMBL" id="KAK7478280.1"/>
    </source>
</evidence>
<organism evidence="2 3">
    <name type="scientific">Batillaria attramentaria</name>
    <dbReference type="NCBI Taxonomy" id="370345"/>
    <lineage>
        <taxon>Eukaryota</taxon>
        <taxon>Metazoa</taxon>
        <taxon>Spiralia</taxon>
        <taxon>Lophotrochozoa</taxon>
        <taxon>Mollusca</taxon>
        <taxon>Gastropoda</taxon>
        <taxon>Caenogastropoda</taxon>
        <taxon>Sorbeoconcha</taxon>
        <taxon>Cerithioidea</taxon>
        <taxon>Batillariidae</taxon>
        <taxon>Batillaria</taxon>
    </lineage>
</organism>